<gene>
    <name evidence="3 4 5" type="primary">LOC110793957</name>
</gene>
<dbReference type="GeneID" id="110793957"/>
<dbReference type="KEGG" id="soe:110793957"/>
<name>A0A9R0IU80_SPIOL</name>
<dbReference type="RefSeq" id="XP_021854585.1">
    <property type="nucleotide sequence ID" value="XM_021998893.1"/>
</dbReference>
<evidence type="ECO:0000313" key="4">
    <source>
        <dbReference type="RefSeq" id="XP_056690921.1"/>
    </source>
</evidence>
<evidence type="ECO:0000313" key="3">
    <source>
        <dbReference type="RefSeq" id="XP_021854585.1"/>
    </source>
</evidence>
<evidence type="ECO:0000313" key="5">
    <source>
        <dbReference type="RefSeq" id="XP_056690922.1"/>
    </source>
</evidence>
<dbReference type="RefSeq" id="XP_056690921.1">
    <property type="nucleotide sequence ID" value="XM_056834943.1"/>
</dbReference>
<evidence type="ECO:0000313" key="2">
    <source>
        <dbReference type="Proteomes" id="UP000813463"/>
    </source>
</evidence>
<dbReference type="RefSeq" id="XP_056690922.1">
    <property type="nucleotide sequence ID" value="XM_056834944.1"/>
</dbReference>
<proteinExistence type="predicted"/>
<protein>
    <submittedName>
        <fullName evidence="3">Uncharacterized protein LOC110793957 isoform X1</fullName>
    </submittedName>
</protein>
<sequence length="178" mass="20282">MEVDKEKARQARLSRRYIIMQRDNKTRVAIALQENNDHNQQTPMSIVNRGSSQSHAYCRKRRANNAESSSSSRRRQRSTTVTSECSIQRTAVYLNTTTADVTAMESINSSNISQSTSPTLQHQRKYNTTWNFGGPKERCSHCSARVWIEERVKSVGSVDNPKFSICCQRGKVQVPKLK</sequence>
<dbReference type="OrthoDB" id="1306199at2759"/>
<dbReference type="AlphaFoldDB" id="A0A9R0IU80"/>
<organism evidence="2 3">
    <name type="scientific">Spinacia oleracea</name>
    <name type="common">Spinach</name>
    <dbReference type="NCBI Taxonomy" id="3562"/>
    <lineage>
        <taxon>Eukaryota</taxon>
        <taxon>Viridiplantae</taxon>
        <taxon>Streptophyta</taxon>
        <taxon>Embryophyta</taxon>
        <taxon>Tracheophyta</taxon>
        <taxon>Spermatophyta</taxon>
        <taxon>Magnoliopsida</taxon>
        <taxon>eudicotyledons</taxon>
        <taxon>Gunneridae</taxon>
        <taxon>Pentapetalae</taxon>
        <taxon>Caryophyllales</taxon>
        <taxon>Chenopodiaceae</taxon>
        <taxon>Chenopodioideae</taxon>
        <taxon>Anserineae</taxon>
        <taxon>Spinacia</taxon>
    </lineage>
</organism>
<reference evidence="3" key="2">
    <citation type="submission" date="2025-04" db="UniProtKB">
        <authorList>
            <consortium name="RefSeq"/>
        </authorList>
    </citation>
    <scope>IDENTIFICATION</scope>
    <source>
        <tissue evidence="4 5">Leaf</tissue>
    </source>
</reference>
<accession>A0A9R0IU80</accession>
<keyword evidence="2" id="KW-1185">Reference proteome</keyword>
<reference evidence="2" key="1">
    <citation type="journal article" date="2021" name="Nat. Commun.">
        <title>Genomic analyses provide insights into spinach domestication and the genetic basis of agronomic traits.</title>
        <authorList>
            <person name="Cai X."/>
            <person name="Sun X."/>
            <person name="Xu C."/>
            <person name="Sun H."/>
            <person name="Wang X."/>
            <person name="Ge C."/>
            <person name="Zhang Z."/>
            <person name="Wang Q."/>
            <person name="Fei Z."/>
            <person name="Jiao C."/>
            <person name="Wang Q."/>
        </authorList>
    </citation>
    <scope>NUCLEOTIDE SEQUENCE [LARGE SCALE GENOMIC DNA]</scope>
    <source>
        <strain evidence="2">cv. Varoflay</strain>
    </source>
</reference>
<feature type="compositionally biased region" description="Polar residues" evidence="1">
    <location>
        <begin position="38"/>
        <end position="55"/>
    </location>
</feature>
<feature type="region of interest" description="Disordered" evidence="1">
    <location>
        <begin position="34"/>
        <end position="83"/>
    </location>
</feature>
<evidence type="ECO:0000256" key="1">
    <source>
        <dbReference type="SAM" id="MobiDB-lite"/>
    </source>
</evidence>
<dbReference type="Proteomes" id="UP000813463">
    <property type="component" value="Chromosome 1"/>
</dbReference>